<dbReference type="EMBL" id="CP002683">
    <property type="protein sequence ID" value="AEH44183.1"/>
    <property type="molecule type" value="Genomic_DNA"/>
</dbReference>
<reference evidence="10" key="1">
    <citation type="submission" date="2011-04" db="EMBL/GenBank/DDBJ databases">
        <title>The complete genome of Thermodesulfatator indicus DSM 15286.</title>
        <authorList>
            <person name="Lucas S."/>
            <person name="Copeland A."/>
            <person name="Lapidus A."/>
            <person name="Bruce D."/>
            <person name="Goodwin L."/>
            <person name="Pitluck S."/>
            <person name="Peters L."/>
            <person name="Kyrpides N."/>
            <person name="Mavromatis K."/>
            <person name="Pagani I."/>
            <person name="Ivanova N."/>
            <person name="Saunders L."/>
            <person name="Detter J.C."/>
            <person name="Tapia R."/>
            <person name="Han C."/>
            <person name="Land M."/>
            <person name="Hauser L."/>
            <person name="Markowitz V."/>
            <person name="Cheng J.-F."/>
            <person name="Hugenholtz P."/>
            <person name="Woyke T."/>
            <person name="Wu D."/>
            <person name="Spring S."/>
            <person name="Schroeder M."/>
            <person name="Brambilla E."/>
            <person name="Klenk H.-P."/>
            <person name="Eisen J.A."/>
        </authorList>
    </citation>
    <scope>NUCLEOTIDE SEQUENCE [LARGE SCALE GENOMIC DNA]</scope>
    <source>
        <strain evidence="10">DSM 15286 / JCM 11887 / CIR29812</strain>
    </source>
</reference>
<dbReference type="PANTHER" id="PTHR36699">
    <property type="entry name" value="LD-TRANSPEPTIDASE"/>
    <property type="match status" value="1"/>
</dbReference>
<feature type="active site" description="Nucleophile" evidence="7">
    <location>
        <position position="159"/>
    </location>
</feature>
<dbReference type="KEGG" id="tid:Thein_0299"/>
<dbReference type="PROSITE" id="PS52029">
    <property type="entry name" value="LD_TPASE"/>
    <property type="match status" value="1"/>
</dbReference>
<protein>
    <submittedName>
        <fullName evidence="9">ErfK/YbiS/YcfS/YnhG family protein</fullName>
    </submittedName>
</protein>
<dbReference type="SUPFAM" id="SSF141523">
    <property type="entry name" value="L,D-transpeptidase catalytic domain-like"/>
    <property type="match status" value="1"/>
</dbReference>
<accession>F8A9Y2</accession>
<dbReference type="Gene3D" id="2.40.440.10">
    <property type="entry name" value="L,D-transpeptidase catalytic domain-like"/>
    <property type="match status" value="1"/>
</dbReference>
<dbReference type="GO" id="GO:0008360">
    <property type="term" value="P:regulation of cell shape"/>
    <property type="evidence" value="ECO:0007669"/>
    <property type="project" value="UniProtKB-UniRule"/>
</dbReference>
<comment type="similarity">
    <text evidence="2">Belongs to the YkuD family.</text>
</comment>
<dbReference type="AlphaFoldDB" id="F8A9Y2"/>
<evidence type="ECO:0000256" key="6">
    <source>
        <dbReference type="ARBA" id="ARBA00023316"/>
    </source>
</evidence>
<keyword evidence="10" id="KW-1185">Reference proteome</keyword>
<dbReference type="RefSeq" id="WP_013906929.1">
    <property type="nucleotide sequence ID" value="NC_015681.1"/>
</dbReference>
<dbReference type="GO" id="GO:0004180">
    <property type="term" value="F:carboxypeptidase activity"/>
    <property type="evidence" value="ECO:0007669"/>
    <property type="project" value="UniProtKB-ARBA"/>
</dbReference>
<evidence type="ECO:0000256" key="3">
    <source>
        <dbReference type="ARBA" id="ARBA00022679"/>
    </source>
</evidence>
<proteinExistence type="inferred from homology"/>
<dbReference type="CDD" id="cd16913">
    <property type="entry name" value="YkuD_like"/>
    <property type="match status" value="1"/>
</dbReference>
<dbReference type="GO" id="GO:0016740">
    <property type="term" value="F:transferase activity"/>
    <property type="evidence" value="ECO:0007669"/>
    <property type="project" value="UniProtKB-KW"/>
</dbReference>
<evidence type="ECO:0000259" key="8">
    <source>
        <dbReference type="PROSITE" id="PS52029"/>
    </source>
</evidence>
<evidence type="ECO:0000256" key="5">
    <source>
        <dbReference type="ARBA" id="ARBA00022984"/>
    </source>
</evidence>
<dbReference type="OrthoDB" id="9809748at2"/>
<dbReference type="Pfam" id="PF03734">
    <property type="entry name" value="YkuD"/>
    <property type="match status" value="1"/>
</dbReference>
<sequence>MPKIGLKLTFYLSILLFFGFFEAKAFRLIVIEKYSRTLYVYENDHIIKAYPISLGWNPEAPKTRQGDGATPEGLYFITEKRPSRKYGLFLAISYPNLKDINLAYWEHRLDDEAYKRCLKAYFKKTPDPKCPLGFGLGIHGGGIWRLKKGKLVRDWTFGCVAMEDKDVADLYKLVKKGTPVLIFDAQKPLFEIMKNLVSINQPNLLFPWWGEWSFRLSGILVRVSLWEDLSGYKRLTIWGEEPTSQKLYFLYEDDNGDGRLSWWEKARSFENKKWKFEELQNIIIDLLPVWIEEKTLVDQGG</sequence>
<reference evidence="9 10" key="2">
    <citation type="journal article" date="2012" name="Stand. Genomic Sci.">
        <title>Complete genome sequence of the thermophilic sulfate-reducing ocean bacterium Thermodesulfatator indicus type strain (CIR29812(T)).</title>
        <authorList>
            <person name="Anderson I."/>
            <person name="Saunders E."/>
            <person name="Lapidus A."/>
            <person name="Nolan M."/>
            <person name="Lucas S."/>
            <person name="Tice H."/>
            <person name="Del Rio T.G."/>
            <person name="Cheng J.F."/>
            <person name="Han C."/>
            <person name="Tapia R."/>
            <person name="Goodwin L.A."/>
            <person name="Pitluck S."/>
            <person name="Liolios K."/>
            <person name="Mavromatis K."/>
            <person name="Pagani I."/>
            <person name="Ivanova N."/>
            <person name="Mikhailova N."/>
            <person name="Pati A."/>
            <person name="Chen A."/>
            <person name="Palaniappan K."/>
            <person name="Land M."/>
            <person name="Hauser L."/>
            <person name="Jeffries C.D."/>
            <person name="Chang Y.J."/>
            <person name="Brambilla E.M."/>
            <person name="Rohde M."/>
            <person name="Spring S."/>
            <person name="Goker M."/>
            <person name="Detter J.C."/>
            <person name="Woyke T."/>
            <person name="Bristow J."/>
            <person name="Eisen J.A."/>
            <person name="Markowitz V."/>
            <person name="Hugenholtz P."/>
            <person name="Kyrpides N.C."/>
            <person name="Klenk H.P."/>
        </authorList>
    </citation>
    <scope>NUCLEOTIDE SEQUENCE [LARGE SCALE GENOMIC DNA]</scope>
    <source>
        <strain evidence="10">DSM 15286 / JCM 11887 / CIR29812</strain>
    </source>
</reference>
<keyword evidence="4 7" id="KW-0133">Cell shape</keyword>
<dbReference type="PaxDb" id="667014-Thein_0299"/>
<dbReference type="InterPro" id="IPR005490">
    <property type="entry name" value="LD_TPept_cat_dom"/>
</dbReference>
<dbReference type="Proteomes" id="UP000006793">
    <property type="component" value="Chromosome"/>
</dbReference>
<gene>
    <name evidence="9" type="ordered locus">Thein_0299</name>
</gene>
<evidence type="ECO:0000256" key="2">
    <source>
        <dbReference type="ARBA" id="ARBA00005992"/>
    </source>
</evidence>
<dbReference type="InParanoid" id="F8A9Y2"/>
<name>F8A9Y2_THEID</name>
<keyword evidence="3" id="KW-0808">Transferase</keyword>
<evidence type="ECO:0000313" key="9">
    <source>
        <dbReference type="EMBL" id="AEH44183.1"/>
    </source>
</evidence>
<dbReference type="GO" id="GO:0071555">
    <property type="term" value="P:cell wall organization"/>
    <property type="evidence" value="ECO:0007669"/>
    <property type="project" value="UniProtKB-UniRule"/>
</dbReference>
<dbReference type="eggNOG" id="COG3034">
    <property type="taxonomic scope" value="Bacteria"/>
</dbReference>
<dbReference type="STRING" id="667014.Thein_0299"/>
<evidence type="ECO:0000313" key="10">
    <source>
        <dbReference type="Proteomes" id="UP000006793"/>
    </source>
</evidence>
<comment type="pathway">
    <text evidence="1 7">Cell wall biogenesis; peptidoglycan biosynthesis.</text>
</comment>
<evidence type="ECO:0000256" key="7">
    <source>
        <dbReference type="PROSITE-ProRule" id="PRU01373"/>
    </source>
</evidence>
<keyword evidence="5 7" id="KW-0573">Peptidoglycan synthesis</keyword>
<evidence type="ECO:0000256" key="1">
    <source>
        <dbReference type="ARBA" id="ARBA00004752"/>
    </source>
</evidence>
<dbReference type="UniPathway" id="UPA00219"/>
<evidence type="ECO:0000256" key="4">
    <source>
        <dbReference type="ARBA" id="ARBA00022960"/>
    </source>
</evidence>
<keyword evidence="6 7" id="KW-0961">Cell wall biogenesis/degradation</keyword>
<organism evidence="9 10">
    <name type="scientific">Thermodesulfatator indicus (strain DSM 15286 / JCM 11887 / CIR29812)</name>
    <dbReference type="NCBI Taxonomy" id="667014"/>
    <lineage>
        <taxon>Bacteria</taxon>
        <taxon>Pseudomonadati</taxon>
        <taxon>Thermodesulfobacteriota</taxon>
        <taxon>Thermodesulfobacteria</taxon>
        <taxon>Thermodesulfobacteriales</taxon>
        <taxon>Thermodesulfatatoraceae</taxon>
        <taxon>Thermodesulfatator</taxon>
    </lineage>
</organism>
<dbReference type="InterPro" id="IPR038063">
    <property type="entry name" value="Transpep_catalytic_dom"/>
</dbReference>
<dbReference type="GO" id="GO:0009252">
    <property type="term" value="P:peptidoglycan biosynthetic process"/>
    <property type="evidence" value="ECO:0007669"/>
    <property type="project" value="UniProtKB-UniPathway"/>
</dbReference>
<dbReference type="HOGENOM" id="CLU_068468_0_0_0"/>
<feature type="domain" description="L,D-TPase catalytic" evidence="8">
    <location>
        <begin position="27"/>
        <end position="183"/>
    </location>
</feature>
<dbReference type="PANTHER" id="PTHR36699:SF1">
    <property type="entry name" value="L,D-TRANSPEPTIDASE YAFK-RELATED"/>
    <property type="match status" value="1"/>
</dbReference>
<feature type="active site" description="Proton donor/acceptor" evidence="7">
    <location>
        <position position="139"/>
    </location>
</feature>